<dbReference type="OrthoDB" id="73875at2759"/>
<dbReference type="EnsemblMetazoa" id="CPIJ006585-RA">
    <property type="protein sequence ID" value="CPIJ006585-PA"/>
    <property type="gene ID" value="CPIJ006585"/>
</dbReference>
<dbReference type="HOGENOM" id="CLU_002833_3_1_1"/>
<reference evidence="4" key="1">
    <citation type="submission" date="2007-03" db="EMBL/GenBank/DDBJ databases">
        <title>Annotation of Culex pipiens quinquefasciatus.</title>
        <authorList>
            <consortium name="The Broad Institute Genome Sequencing Platform"/>
            <person name="Atkinson P.W."/>
            <person name="Hemingway J."/>
            <person name="Christensen B.M."/>
            <person name="Higgs S."/>
            <person name="Kodira C."/>
            <person name="Hannick L."/>
            <person name="Megy K."/>
            <person name="O'Leary S."/>
            <person name="Pearson M."/>
            <person name="Haas B.J."/>
            <person name="Mauceli E."/>
            <person name="Wortman J.R."/>
            <person name="Lee N.H."/>
            <person name="Guigo R."/>
            <person name="Stanke M."/>
            <person name="Alvarado L."/>
            <person name="Amedeo P."/>
            <person name="Antoine C.H."/>
            <person name="Arensburger P."/>
            <person name="Bidwell S.L."/>
            <person name="Crawford M."/>
            <person name="Camaro F."/>
            <person name="Devon K."/>
            <person name="Engels R."/>
            <person name="Hammond M."/>
            <person name="Howarth C."/>
            <person name="Koehrsen M."/>
            <person name="Lawson D."/>
            <person name="Montgomery P."/>
            <person name="Nene V."/>
            <person name="Nusbaum C."/>
            <person name="Puiu D."/>
            <person name="Romero-Severson J."/>
            <person name="Severson D.W."/>
            <person name="Shumway M."/>
            <person name="Sisk P."/>
            <person name="Stolte C."/>
            <person name="Zeng Q."/>
            <person name="Eisenstadt E."/>
            <person name="Fraser-Liggett C."/>
            <person name="Strausberg R."/>
            <person name="Galagan J."/>
            <person name="Birren B."/>
            <person name="Collins F.H."/>
        </authorList>
    </citation>
    <scope>NUCLEOTIDE SEQUENCE [LARGE SCALE GENOMIC DNA]</scope>
    <source>
        <strain evidence="4">JHB</strain>
    </source>
</reference>
<dbReference type="InterPro" id="IPR029070">
    <property type="entry name" value="Chitinase_insertion_sf"/>
</dbReference>
<keyword evidence="1 2" id="KW-0732">Signal</keyword>
<dbReference type="InterPro" id="IPR017853">
    <property type="entry name" value="GH"/>
</dbReference>
<dbReference type="VEuPathDB" id="VectorBase:CQUJHB012603"/>
<dbReference type="KEGG" id="cqu:CpipJ_CPIJ006585"/>
<dbReference type="GO" id="GO:0004568">
    <property type="term" value="F:chitinase activity"/>
    <property type="evidence" value="ECO:0007669"/>
    <property type="project" value="TreeGrafter"/>
</dbReference>
<dbReference type="PROSITE" id="PS51910">
    <property type="entry name" value="GH18_2"/>
    <property type="match status" value="1"/>
</dbReference>
<dbReference type="Pfam" id="PF00704">
    <property type="entry name" value="Glyco_hydro_18"/>
    <property type="match status" value="1"/>
</dbReference>
<evidence type="ECO:0000259" key="3">
    <source>
        <dbReference type="PROSITE" id="PS51910"/>
    </source>
</evidence>
<dbReference type="Gene3D" id="3.20.20.80">
    <property type="entry name" value="Glycosidases"/>
    <property type="match status" value="1"/>
</dbReference>
<proteinExistence type="predicted"/>
<reference evidence="5" key="2">
    <citation type="submission" date="2020-05" db="UniProtKB">
        <authorList>
            <consortium name="EnsemblMetazoa"/>
        </authorList>
    </citation>
    <scope>IDENTIFICATION</scope>
    <source>
        <strain evidence="5">JHB</strain>
    </source>
</reference>
<dbReference type="SMART" id="SM00636">
    <property type="entry name" value="Glyco_18"/>
    <property type="match status" value="1"/>
</dbReference>
<evidence type="ECO:0000256" key="1">
    <source>
        <dbReference type="ARBA" id="ARBA00022729"/>
    </source>
</evidence>
<evidence type="ECO:0000313" key="4">
    <source>
        <dbReference type="EMBL" id="EDS27575.1"/>
    </source>
</evidence>
<dbReference type="VEuPathDB" id="VectorBase:CPIJ006585"/>
<dbReference type="SUPFAM" id="SSF54556">
    <property type="entry name" value="Chitinase insertion domain"/>
    <property type="match status" value="1"/>
</dbReference>
<dbReference type="PANTHER" id="PTHR11177:SF360">
    <property type="entry name" value="CHITINASE 4-RELATED"/>
    <property type="match status" value="1"/>
</dbReference>
<dbReference type="InParanoid" id="B0WH68"/>
<dbReference type="GO" id="GO:0008061">
    <property type="term" value="F:chitin binding"/>
    <property type="evidence" value="ECO:0007669"/>
    <property type="project" value="InterPro"/>
</dbReference>
<gene>
    <name evidence="5" type="primary">6038258</name>
    <name evidence="4" type="ORF">CpipJ_CPIJ006585</name>
</gene>
<feature type="domain" description="GH18" evidence="3">
    <location>
        <begin position="20"/>
        <end position="400"/>
    </location>
</feature>
<dbReference type="InterPro" id="IPR050314">
    <property type="entry name" value="Glycosyl_Hydrlase_18"/>
</dbReference>
<dbReference type="GO" id="GO:0005975">
    <property type="term" value="P:carbohydrate metabolic process"/>
    <property type="evidence" value="ECO:0007669"/>
    <property type="project" value="InterPro"/>
</dbReference>
<dbReference type="eggNOG" id="KOG2806">
    <property type="taxonomic scope" value="Eukaryota"/>
</dbReference>
<evidence type="ECO:0000256" key="2">
    <source>
        <dbReference type="SAM" id="SignalP"/>
    </source>
</evidence>
<dbReference type="STRING" id="7176.B0WH68"/>
<dbReference type="InterPro" id="IPR001223">
    <property type="entry name" value="Glyco_hydro18_cat"/>
</dbReference>
<dbReference type="AlphaFoldDB" id="B0WH68"/>
<protein>
    <submittedName>
        <fullName evidence="4">Glycoprotein</fullName>
    </submittedName>
</protein>
<evidence type="ECO:0000313" key="6">
    <source>
        <dbReference type="Proteomes" id="UP000002320"/>
    </source>
</evidence>
<accession>B0WH68</accession>
<keyword evidence="6" id="KW-1185">Reference proteome</keyword>
<dbReference type="GO" id="GO:0006032">
    <property type="term" value="P:chitin catabolic process"/>
    <property type="evidence" value="ECO:0007669"/>
    <property type="project" value="TreeGrafter"/>
</dbReference>
<dbReference type="PANTHER" id="PTHR11177">
    <property type="entry name" value="CHITINASE"/>
    <property type="match status" value="1"/>
</dbReference>
<dbReference type="Proteomes" id="UP000002320">
    <property type="component" value="Unassembled WGS sequence"/>
</dbReference>
<evidence type="ECO:0000313" key="5">
    <source>
        <dbReference type="EnsemblMetazoa" id="CPIJ006585-PA"/>
    </source>
</evidence>
<dbReference type="EMBL" id="DS231933">
    <property type="protein sequence ID" value="EDS27575.1"/>
    <property type="molecule type" value="Genomic_DNA"/>
</dbReference>
<dbReference type="GO" id="GO:0005576">
    <property type="term" value="C:extracellular region"/>
    <property type="evidence" value="ECO:0007669"/>
    <property type="project" value="TreeGrafter"/>
</dbReference>
<feature type="chain" id="PRO_5011408022" evidence="2">
    <location>
        <begin position="20"/>
        <end position="401"/>
    </location>
</feature>
<dbReference type="InterPro" id="IPR011583">
    <property type="entry name" value="Chitinase_II/V-like_cat"/>
</dbReference>
<dbReference type="OMA" id="ADMINVY"/>
<organism>
    <name type="scientific">Culex quinquefasciatus</name>
    <name type="common">Southern house mosquito</name>
    <name type="synonym">Culex pungens</name>
    <dbReference type="NCBI Taxonomy" id="7176"/>
    <lineage>
        <taxon>Eukaryota</taxon>
        <taxon>Metazoa</taxon>
        <taxon>Ecdysozoa</taxon>
        <taxon>Arthropoda</taxon>
        <taxon>Hexapoda</taxon>
        <taxon>Insecta</taxon>
        <taxon>Pterygota</taxon>
        <taxon>Neoptera</taxon>
        <taxon>Endopterygota</taxon>
        <taxon>Diptera</taxon>
        <taxon>Nematocera</taxon>
        <taxon>Culicoidea</taxon>
        <taxon>Culicidae</taxon>
        <taxon>Culicinae</taxon>
        <taxon>Culicini</taxon>
        <taxon>Culex</taxon>
        <taxon>Culex</taxon>
    </lineage>
</organism>
<dbReference type="Gene3D" id="3.10.50.10">
    <property type="match status" value="1"/>
</dbReference>
<sequence length="401" mass="43191">MMKAVLFLIFTLCCCQSFAQNIVCYYDGRAGTYATPVLPEALQSANCTHYTYIGIGLTSKGDLRELNPNFDLKTGLPSFLQLRSPTSKLLVLLGGIYESSATFSTAVGASLDSLINNIALFLTRHNLDGVDVDWRYPGSRGGKPNDKVITGTSSEHPGRLGLSALRQNAVNRESKANFQKFLIRLRARLNMMNKLLAISVSPNPAPSGVAYDATTLSLYADMINVYAFNFTEGTETVTTNLAPMYSNSANPISVNSSISSWLSTKVRKNKLNLVVATYARSYTLANAASKSGLGAPTRGQGLAGTNSKQPGYLSQDEFCAIKSGYGNTSDATTQTTFFARDSSWVSSETADSLVQKYSYVIDSGLAGVGIYTLDWDDTSDGCGAGQFPAVQLARDYLLSSY</sequence>
<name>B0WH68_CULQU</name>
<dbReference type="SUPFAM" id="SSF51445">
    <property type="entry name" value="(Trans)glycosidases"/>
    <property type="match status" value="1"/>
</dbReference>
<feature type="signal peptide" evidence="2">
    <location>
        <begin position="1"/>
        <end position="19"/>
    </location>
</feature>